<dbReference type="WBParaSite" id="Hba_15043">
    <property type="protein sequence ID" value="Hba_15043"/>
    <property type="gene ID" value="Hba_15043"/>
</dbReference>
<protein>
    <submittedName>
        <fullName evidence="2">Uncharacterized protein</fullName>
    </submittedName>
</protein>
<dbReference type="AlphaFoldDB" id="A0A1I7XCF8"/>
<keyword evidence="1" id="KW-1185">Reference proteome</keyword>
<organism evidence="1 2">
    <name type="scientific">Heterorhabditis bacteriophora</name>
    <name type="common">Entomopathogenic nematode worm</name>
    <dbReference type="NCBI Taxonomy" id="37862"/>
    <lineage>
        <taxon>Eukaryota</taxon>
        <taxon>Metazoa</taxon>
        <taxon>Ecdysozoa</taxon>
        <taxon>Nematoda</taxon>
        <taxon>Chromadorea</taxon>
        <taxon>Rhabditida</taxon>
        <taxon>Rhabditina</taxon>
        <taxon>Rhabditomorpha</taxon>
        <taxon>Strongyloidea</taxon>
        <taxon>Heterorhabditidae</taxon>
        <taxon>Heterorhabditis</taxon>
    </lineage>
</organism>
<name>A0A1I7XCF8_HETBA</name>
<accession>A0A1I7XCF8</accession>
<reference evidence="2" key="1">
    <citation type="submission" date="2016-11" db="UniProtKB">
        <authorList>
            <consortium name="WormBaseParasite"/>
        </authorList>
    </citation>
    <scope>IDENTIFICATION</scope>
</reference>
<evidence type="ECO:0000313" key="2">
    <source>
        <dbReference type="WBParaSite" id="Hba_15043"/>
    </source>
</evidence>
<evidence type="ECO:0000313" key="1">
    <source>
        <dbReference type="Proteomes" id="UP000095283"/>
    </source>
</evidence>
<dbReference type="Proteomes" id="UP000095283">
    <property type="component" value="Unplaced"/>
</dbReference>
<proteinExistence type="predicted"/>
<sequence>MHILICFVFEAKQFATPHGVGAPFLLCYI</sequence>